<organism evidence="1 2">
    <name type="scientific">Streptomyces rishiriensis</name>
    <dbReference type="NCBI Taxonomy" id="68264"/>
    <lineage>
        <taxon>Bacteria</taxon>
        <taxon>Bacillati</taxon>
        <taxon>Actinomycetota</taxon>
        <taxon>Actinomycetes</taxon>
        <taxon>Kitasatosporales</taxon>
        <taxon>Streptomycetaceae</taxon>
        <taxon>Streptomyces</taxon>
    </lineage>
</organism>
<protein>
    <submittedName>
        <fullName evidence="1">Uncharacterized protein</fullName>
    </submittedName>
</protein>
<proteinExistence type="predicted"/>
<keyword evidence="2" id="KW-1185">Reference proteome</keyword>
<comment type="caution">
    <text evidence="1">The sequence shown here is derived from an EMBL/GenBank/DDBJ whole genome shotgun (WGS) entry which is preliminary data.</text>
</comment>
<reference evidence="1 2" key="1">
    <citation type="submission" date="2023-07" db="EMBL/GenBank/DDBJ databases">
        <title>Comparative genomics of wheat-associated soil bacteria to identify genetic determinants of phenazine resistance.</title>
        <authorList>
            <person name="Mouncey N."/>
        </authorList>
    </citation>
    <scope>NUCLEOTIDE SEQUENCE [LARGE SCALE GENOMIC DNA]</scope>
    <source>
        <strain evidence="1 2">B2I6</strain>
    </source>
</reference>
<evidence type="ECO:0000313" key="2">
    <source>
        <dbReference type="Proteomes" id="UP001230654"/>
    </source>
</evidence>
<gene>
    <name evidence="1" type="ORF">QF030_000191</name>
</gene>
<accession>A0ABU0NFZ2</accession>
<dbReference type="Proteomes" id="UP001230654">
    <property type="component" value="Unassembled WGS sequence"/>
</dbReference>
<evidence type="ECO:0000313" key="1">
    <source>
        <dbReference type="EMBL" id="MDQ0578013.1"/>
    </source>
</evidence>
<name>A0ABU0NFZ2_STRRH</name>
<sequence>MWDAATPRVPVRANTLTASKPHGVGRVRAEEAVLAESATACIAATLNRSREASVGPKCSTVWIPHSERFSTSQR</sequence>
<dbReference type="EMBL" id="JAUSWV010000001">
    <property type="protein sequence ID" value="MDQ0578013.1"/>
    <property type="molecule type" value="Genomic_DNA"/>
</dbReference>